<evidence type="ECO:0008006" key="3">
    <source>
        <dbReference type="Google" id="ProtNLM"/>
    </source>
</evidence>
<feature type="transmembrane region" description="Helical" evidence="1">
    <location>
        <begin position="188"/>
        <end position="205"/>
    </location>
</feature>
<dbReference type="InterPro" id="IPR007404">
    <property type="entry name" value="YdjM-like"/>
</dbReference>
<evidence type="ECO:0000256" key="1">
    <source>
        <dbReference type="SAM" id="Phobius"/>
    </source>
</evidence>
<dbReference type="Pfam" id="PF04307">
    <property type="entry name" value="YdjM"/>
    <property type="match status" value="1"/>
</dbReference>
<dbReference type="AlphaFoldDB" id="A0A6S6S1Z9"/>
<keyword evidence="1" id="KW-0472">Membrane</keyword>
<evidence type="ECO:0000313" key="2">
    <source>
        <dbReference type="EMBL" id="CAA6801733.1"/>
    </source>
</evidence>
<keyword evidence="1" id="KW-1133">Transmembrane helix</keyword>
<feature type="transmembrane region" description="Helical" evidence="1">
    <location>
        <begin position="82"/>
        <end position="104"/>
    </location>
</feature>
<organism evidence="2">
    <name type="scientific">uncultured Thiotrichaceae bacterium</name>
    <dbReference type="NCBI Taxonomy" id="298394"/>
    <lineage>
        <taxon>Bacteria</taxon>
        <taxon>Pseudomonadati</taxon>
        <taxon>Pseudomonadota</taxon>
        <taxon>Gammaproteobacteria</taxon>
        <taxon>Thiotrichales</taxon>
        <taxon>Thiotrichaceae</taxon>
        <taxon>environmental samples</taxon>
    </lineage>
</organism>
<accession>A0A6S6S1Z9</accession>
<reference evidence="2" key="1">
    <citation type="submission" date="2020-01" db="EMBL/GenBank/DDBJ databases">
        <authorList>
            <person name="Meier V. D."/>
            <person name="Meier V D."/>
        </authorList>
    </citation>
    <scope>NUCLEOTIDE SEQUENCE</scope>
    <source>
        <strain evidence="2">HLG_WM_MAG_08</strain>
    </source>
</reference>
<protein>
    <recommendedName>
        <fullName evidence="3">Hydrolase</fullName>
    </recommendedName>
</protein>
<gene>
    <name evidence="2" type="ORF">HELGO_WM28418</name>
</gene>
<feature type="transmembrane region" description="Helical" evidence="1">
    <location>
        <begin position="58"/>
        <end position="76"/>
    </location>
</feature>
<keyword evidence="1" id="KW-0812">Transmembrane</keyword>
<proteinExistence type="predicted"/>
<name>A0A6S6S1Z9_9GAMM</name>
<sequence length="231" mass="26136">MANFNTHITYAAAGAGLLSVLCLQIDLVDQRNALLLALVGTIGGILPDIDLQRSYPSRILFSMMGMFFAFLMVFSLENDFSIIGLWLIGIGSFLLIRYPVWYIFHYHTTHRGSTHSVVTALLCAFVATTASHHILGKDDLTSWLVGLFLFLGFILHLLLDEMYSVDFGNRRIKRSFGTALKLVDYRKSFKSALLIGLTFIAWFMTPDETRFWDILTSAETYQIIAARFLPF</sequence>
<dbReference type="EMBL" id="CACVAV010000027">
    <property type="protein sequence ID" value="CAA6801733.1"/>
    <property type="molecule type" value="Genomic_DNA"/>
</dbReference>
<feature type="transmembrane region" description="Helical" evidence="1">
    <location>
        <begin position="140"/>
        <end position="159"/>
    </location>
</feature>
<feature type="transmembrane region" description="Helical" evidence="1">
    <location>
        <begin position="116"/>
        <end position="134"/>
    </location>
</feature>